<dbReference type="Pfam" id="PF13561">
    <property type="entry name" value="adh_short_C2"/>
    <property type="match status" value="1"/>
</dbReference>
<evidence type="ECO:0000256" key="1">
    <source>
        <dbReference type="ARBA" id="ARBA00006484"/>
    </source>
</evidence>
<accession>A0A915U3F1</accession>
<dbReference type="PRINTS" id="PR00081">
    <property type="entry name" value="GDHRDH"/>
</dbReference>
<organism evidence="4 5">
    <name type="scientific">Desulfolithobacter dissulfuricans</name>
    <dbReference type="NCBI Taxonomy" id="2795293"/>
    <lineage>
        <taxon>Bacteria</taxon>
        <taxon>Pseudomonadati</taxon>
        <taxon>Thermodesulfobacteriota</taxon>
        <taxon>Desulfobulbia</taxon>
        <taxon>Desulfobulbales</taxon>
        <taxon>Desulfobulbaceae</taxon>
        <taxon>Desulfolithobacter</taxon>
    </lineage>
</organism>
<dbReference type="GO" id="GO:0016491">
    <property type="term" value="F:oxidoreductase activity"/>
    <property type="evidence" value="ECO:0007669"/>
    <property type="project" value="UniProtKB-KW"/>
</dbReference>
<dbReference type="SUPFAM" id="SSF51735">
    <property type="entry name" value="NAD(P)-binding Rossmann-fold domains"/>
    <property type="match status" value="1"/>
</dbReference>
<dbReference type="SMART" id="SM00822">
    <property type="entry name" value="PKS_KR"/>
    <property type="match status" value="1"/>
</dbReference>
<dbReference type="EMBL" id="AP024233">
    <property type="protein sequence ID" value="BCO10140.1"/>
    <property type="molecule type" value="Genomic_DNA"/>
</dbReference>
<dbReference type="RefSeq" id="WP_267926877.1">
    <property type="nucleotide sequence ID" value="NZ_AP024233.1"/>
</dbReference>
<dbReference type="NCBIfam" id="NF009466">
    <property type="entry name" value="PRK12826.1-2"/>
    <property type="match status" value="1"/>
</dbReference>
<dbReference type="Proteomes" id="UP001063350">
    <property type="component" value="Chromosome"/>
</dbReference>
<dbReference type="InterPro" id="IPR002347">
    <property type="entry name" value="SDR_fam"/>
</dbReference>
<dbReference type="InterPro" id="IPR036291">
    <property type="entry name" value="NAD(P)-bd_dom_sf"/>
</dbReference>
<feature type="domain" description="Ketoreductase" evidence="3">
    <location>
        <begin position="6"/>
        <end position="186"/>
    </location>
</feature>
<evidence type="ECO:0000313" key="4">
    <source>
        <dbReference type="EMBL" id="BCO10140.1"/>
    </source>
</evidence>
<dbReference type="PANTHER" id="PTHR42879:SF2">
    <property type="entry name" value="3-OXOACYL-[ACYL-CARRIER-PROTEIN] REDUCTASE FABG"/>
    <property type="match status" value="1"/>
</dbReference>
<dbReference type="FunFam" id="3.40.50.720:FF:000173">
    <property type="entry name" value="3-oxoacyl-[acyl-carrier protein] reductase"/>
    <property type="match status" value="1"/>
</dbReference>
<dbReference type="Gene3D" id="3.40.50.720">
    <property type="entry name" value="NAD(P)-binding Rossmann-like Domain"/>
    <property type="match status" value="1"/>
</dbReference>
<evidence type="ECO:0000313" key="5">
    <source>
        <dbReference type="Proteomes" id="UP001063350"/>
    </source>
</evidence>
<dbReference type="PRINTS" id="PR00080">
    <property type="entry name" value="SDRFAMILY"/>
</dbReference>
<keyword evidence="2" id="KW-0560">Oxidoreductase</keyword>
<evidence type="ECO:0000259" key="3">
    <source>
        <dbReference type="SMART" id="SM00822"/>
    </source>
</evidence>
<dbReference type="KEGG" id="ddu:GF1_25160"/>
<dbReference type="AlphaFoldDB" id="A0A915U3F1"/>
<dbReference type="PANTHER" id="PTHR42879">
    <property type="entry name" value="3-OXOACYL-(ACYL-CARRIER-PROTEIN) REDUCTASE"/>
    <property type="match status" value="1"/>
</dbReference>
<comment type="similarity">
    <text evidence="1">Belongs to the short-chain dehydrogenases/reductases (SDR) family.</text>
</comment>
<sequence>MDFTGQKAIVTGATRGIGRAIAEALLARGAVVIGVYGGNDEAAERFRQECGQGVDRLFLHKVDVSDYQAAQSFYAVMEEQFDTIDILVNNAGIRRDAVVAMMKEENWRRVLDINLTGGFNMSRFVIPLMMKQKYGRILFITSPMAHLGFPGQANYAASKAGQVGLMKSLSKEVAKRGITVNCVSPGFIATELIEDLTVDQIKQYKRMVPVRRFGRPEEVAEAVLFLAGRKAAYITGSVLDITGGL</sequence>
<dbReference type="InterPro" id="IPR057326">
    <property type="entry name" value="KR_dom"/>
</dbReference>
<protein>
    <submittedName>
        <fullName evidence="4">Beta-ketoacyl-ACP reductase</fullName>
    </submittedName>
</protein>
<proteinExistence type="inferred from homology"/>
<gene>
    <name evidence="4" type="primary">fabG_2</name>
    <name evidence="4" type="ORF">GF1_25160</name>
</gene>
<keyword evidence="5" id="KW-1185">Reference proteome</keyword>
<evidence type="ECO:0000256" key="2">
    <source>
        <dbReference type="ARBA" id="ARBA00023002"/>
    </source>
</evidence>
<name>A0A915U3F1_9BACT</name>
<dbReference type="InterPro" id="IPR050259">
    <property type="entry name" value="SDR"/>
</dbReference>
<reference evidence="4" key="1">
    <citation type="submission" date="2020-12" db="EMBL/GenBank/DDBJ databases">
        <title>Desulfobium dissulfuricans gen. nov., sp. nov., a novel mesophilic, sulfate-reducing bacterium isolated from a deep-sea hydrothermal vent.</title>
        <authorList>
            <person name="Hashimoto Y."/>
            <person name="Tame A."/>
            <person name="Sawayama S."/>
            <person name="Miyazaki J."/>
            <person name="Takai K."/>
            <person name="Nakagawa S."/>
        </authorList>
    </citation>
    <scope>NUCLEOTIDE SEQUENCE</scope>
    <source>
        <strain evidence="4">GF1</strain>
    </source>
</reference>